<organism evidence="2 3">
    <name type="scientific">Pseudoduganella guangdongensis</name>
    <dbReference type="NCBI Taxonomy" id="2692179"/>
    <lineage>
        <taxon>Bacteria</taxon>
        <taxon>Pseudomonadati</taxon>
        <taxon>Pseudomonadota</taxon>
        <taxon>Betaproteobacteria</taxon>
        <taxon>Burkholderiales</taxon>
        <taxon>Oxalobacteraceae</taxon>
        <taxon>Telluria group</taxon>
        <taxon>Pseudoduganella</taxon>
    </lineage>
</organism>
<keyword evidence="3" id="KW-1185">Reference proteome</keyword>
<dbReference type="EMBL" id="WWCJ01000016">
    <property type="protein sequence ID" value="MYN04368.1"/>
    <property type="molecule type" value="Genomic_DNA"/>
</dbReference>
<proteinExistence type="predicted"/>
<evidence type="ECO:0000313" key="2">
    <source>
        <dbReference type="EMBL" id="MYN04368.1"/>
    </source>
</evidence>
<feature type="region of interest" description="Disordered" evidence="1">
    <location>
        <begin position="138"/>
        <end position="190"/>
    </location>
</feature>
<evidence type="ECO:0000313" key="3">
    <source>
        <dbReference type="Proteomes" id="UP000448575"/>
    </source>
</evidence>
<sequence length="190" mass="19268">MQPNLFVGPVQRDDSYRILARLAHGGNVPARAGGWSLGATLKSRLAVAAGLLSLGALAWLWLQSPQAPQPSAEQAAPAIPQGAVAVAAPRKLVEASEPQAATIVSQANAPEAPMAKAPAISTAAASAAPAGKAVIAAREPAKQARRPAQQAAPLARSAAPVESDEDVTLLAAMLKHAKPHKPAVSPPPKN</sequence>
<protein>
    <submittedName>
        <fullName evidence="2">Uncharacterized protein</fullName>
    </submittedName>
</protein>
<dbReference type="AlphaFoldDB" id="A0A6N9HL41"/>
<reference evidence="2 3" key="1">
    <citation type="submission" date="2019-12" db="EMBL/GenBank/DDBJ databases">
        <title>Novel species isolated from a subtropical stream in China.</title>
        <authorList>
            <person name="Lu H."/>
        </authorList>
    </citation>
    <scope>NUCLEOTIDE SEQUENCE [LARGE SCALE GENOMIC DNA]</scope>
    <source>
        <strain evidence="2 3">DS3</strain>
    </source>
</reference>
<dbReference type="Proteomes" id="UP000448575">
    <property type="component" value="Unassembled WGS sequence"/>
</dbReference>
<evidence type="ECO:0000256" key="1">
    <source>
        <dbReference type="SAM" id="MobiDB-lite"/>
    </source>
</evidence>
<comment type="caution">
    <text evidence="2">The sequence shown here is derived from an EMBL/GenBank/DDBJ whole genome shotgun (WGS) entry which is preliminary data.</text>
</comment>
<name>A0A6N9HL41_9BURK</name>
<dbReference type="RefSeq" id="WP_161027325.1">
    <property type="nucleotide sequence ID" value="NZ_WWCJ01000016.1"/>
</dbReference>
<gene>
    <name evidence="2" type="ORF">GTP41_19935</name>
</gene>
<accession>A0A6N9HL41</accession>
<feature type="compositionally biased region" description="Low complexity" evidence="1">
    <location>
        <begin position="146"/>
        <end position="160"/>
    </location>
</feature>